<dbReference type="RefSeq" id="WP_003558783.1">
    <property type="nucleotide sequence ID" value="NZ_AZDF01000009.1"/>
</dbReference>
<dbReference type="HOGENOM" id="CLU_2130299_0_0_9"/>
<evidence type="ECO:0000313" key="2">
    <source>
        <dbReference type="Proteomes" id="UP000003752"/>
    </source>
</evidence>
<evidence type="ECO:0008006" key="3">
    <source>
        <dbReference type="Google" id="ProtNLM"/>
    </source>
</evidence>
<keyword evidence="2" id="KW-1185">Reference proteome</keyword>
<dbReference type="AlphaFoldDB" id="C0XGS7"/>
<dbReference type="Proteomes" id="UP000003752">
    <property type="component" value="Unassembled WGS sequence"/>
</dbReference>
<accession>C0XGS7</accession>
<gene>
    <name evidence="1" type="ORF">HMPREF0519_0438</name>
</gene>
<comment type="caution">
    <text evidence="1">The sequence shown here is derived from an EMBL/GenBank/DDBJ whole genome shotgun (WGS) entry which is preliminary data.</text>
</comment>
<dbReference type="SMR" id="C0XGS7"/>
<dbReference type="EMBL" id="ACGP01000089">
    <property type="protein sequence ID" value="EEI25398.1"/>
    <property type="molecule type" value="Genomic_DNA"/>
</dbReference>
<organism evidence="1 2">
    <name type="scientific">Lentilactobacillus hilgardii (strain ATCC 8290 / DSM 20176 / CCUG 30140 / JCM 1155 / KCTC 3500 / NBRC 15886 / NCIMB 8040 / NRRL B-1843 / 9)</name>
    <dbReference type="NCBI Taxonomy" id="1423757"/>
    <lineage>
        <taxon>Bacteria</taxon>
        <taxon>Bacillati</taxon>
        <taxon>Bacillota</taxon>
        <taxon>Bacilli</taxon>
        <taxon>Lactobacillales</taxon>
        <taxon>Lactobacillaceae</taxon>
        <taxon>Lentilactobacillus</taxon>
    </lineage>
</organism>
<proteinExistence type="predicted"/>
<protein>
    <recommendedName>
        <fullName evidence="3">DUF4054 domain-containing protein</fullName>
    </recommendedName>
</protein>
<name>C0XGS7_LENH9</name>
<reference evidence="1 2" key="1">
    <citation type="submission" date="2009-01" db="EMBL/GenBank/DDBJ databases">
        <authorList>
            <person name="Qin X."/>
            <person name="Bachman B."/>
            <person name="Battles P."/>
            <person name="Bell A."/>
            <person name="Bess C."/>
            <person name="Bickham C."/>
            <person name="Chaboub L."/>
            <person name="Chen D."/>
            <person name="Coyle M."/>
            <person name="Deiros D.R."/>
            <person name="Dinh H."/>
            <person name="Forbes L."/>
            <person name="Fowler G."/>
            <person name="Francisco L."/>
            <person name="Fu Q."/>
            <person name="Gubbala S."/>
            <person name="Hale W."/>
            <person name="Han Y."/>
            <person name="Hemphill L."/>
            <person name="Highlander S.K."/>
            <person name="Hirani K."/>
            <person name="Hogues M."/>
            <person name="Jackson L."/>
            <person name="Jakkamsetti A."/>
            <person name="Javaid M."/>
            <person name="Jiang H."/>
            <person name="Korchina V."/>
            <person name="Kovar C."/>
            <person name="Lara F."/>
            <person name="Lee S."/>
            <person name="Mata R."/>
            <person name="Mathew T."/>
            <person name="Moen C."/>
            <person name="Morales K."/>
            <person name="Munidasa M."/>
            <person name="Nazareth L."/>
            <person name="Ngo R."/>
            <person name="Nguyen L."/>
            <person name="Okwuonu G."/>
            <person name="Ongeri F."/>
            <person name="Patil S."/>
            <person name="Petrosino J."/>
            <person name="Pham C."/>
            <person name="Pham P."/>
            <person name="Pu L.-L."/>
            <person name="Puazo M."/>
            <person name="Raj R."/>
            <person name="Reid J."/>
            <person name="Rouhana J."/>
            <person name="Saada N."/>
            <person name="Shang Y."/>
            <person name="Simmons D."/>
            <person name="Thornton R."/>
            <person name="Warren J."/>
            <person name="Weissenberger G."/>
            <person name="Zhang J."/>
            <person name="Zhang L."/>
            <person name="Zhou C."/>
            <person name="Zhu D."/>
            <person name="Muzny D."/>
            <person name="Worley K."/>
            <person name="Gibbs R."/>
        </authorList>
    </citation>
    <scope>NUCLEOTIDE SEQUENCE [LARGE SCALE GENOMIC DNA]</scope>
    <source>
        <strain evidence="2">ATCC 8290 / DSM 20176 / CCUG 30140 / JCM 1155 / KCTC 3500 / NBRC 15886 / NCIMB 8040 / NRRL B-1843 / 9</strain>
    </source>
</reference>
<evidence type="ECO:0000313" key="1">
    <source>
        <dbReference type="EMBL" id="EEI25398.1"/>
    </source>
</evidence>
<sequence length="118" mass="12903">MMTLPFDEANMVTLMKDVSNGMLDNLSDPSINQTIEDAYLVVMHSNLAGADSDTITLATRYKALSLLWMSSDVASGVSSDKAGRLETDYSENATNPWEEAYQNLLASLGFGKWVMKLG</sequence>